<evidence type="ECO:0000313" key="1">
    <source>
        <dbReference type="EMBL" id="SMO54629.1"/>
    </source>
</evidence>
<keyword evidence="2" id="KW-1185">Reference proteome</keyword>
<accession>A0A521C5D3</accession>
<dbReference type="RefSeq" id="WP_185956084.1">
    <property type="nucleotide sequence ID" value="NZ_FXTI01000003.1"/>
</dbReference>
<organism evidence="1 2">
    <name type="scientific">Melghirimyces algeriensis</name>
    <dbReference type="NCBI Taxonomy" id="910412"/>
    <lineage>
        <taxon>Bacteria</taxon>
        <taxon>Bacillati</taxon>
        <taxon>Bacillota</taxon>
        <taxon>Bacilli</taxon>
        <taxon>Bacillales</taxon>
        <taxon>Thermoactinomycetaceae</taxon>
        <taxon>Melghirimyces</taxon>
    </lineage>
</organism>
<dbReference type="EMBL" id="FXTI01000003">
    <property type="protein sequence ID" value="SMO54629.1"/>
    <property type="molecule type" value="Genomic_DNA"/>
</dbReference>
<proteinExistence type="predicted"/>
<dbReference type="Proteomes" id="UP000315636">
    <property type="component" value="Unassembled WGS sequence"/>
</dbReference>
<sequence>MSMEGMSKRDELLKRLSKFRTVPGHGPDIDEATDEELELFVSILEHMSEKGREA</sequence>
<gene>
    <name evidence="1" type="ORF">SAMN06264849_103138</name>
</gene>
<protein>
    <submittedName>
        <fullName evidence="1">Uncharacterized protein</fullName>
    </submittedName>
</protein>
<dbReference type="AlphaFoldDB" id="A0A521C5D3"/>
<reference evidence="1 2" key="1">
    <citation type="submission" date="2017-05" db="EMBL/GenBank/DDBJ databases">
        <authorList>
            <person name="Varghese N."/>
            <person name="Submissions S."/>
        </authorList>
    </citation>
    <scope>NUCLEOTIDE SEQUENCE [LARGE SCALE GENOMIC DNA]</scope>
    <source>
        <strain evidence="1 2">DSM 45474</strain>
    </source>
</reference>
<evidence type="ECO:0000313" key="2">
    <source>
        <dbReference type="Proteomes" id="UP000315636"/>
    </source>
</evidence>
<name>A0A521C5D3_9BACL</name>